<dbReference type="Pfam" id="PF03055">
    <property type="entry name" value="RPE65"/>
    <property type="match status" value="1"/>
</dbReference>
<comment type="cofactor">
    <cofactor evidence="1">
        <name>Fe(2+)</name>
        <dbReference type="ChEBI" id="CHEBI:29033"/>
    </cofactor>
</comment>
<proteinExistence type="inferred from homology"/>
<keyword evidence="5" id="KW-0408">Iron</keyword>
<keyword evidence="3" id="KW-0479">Metal-binding</keyword>
<keyword evidence="4" id="KW-0560">Oxidoreductase</keyword>
<sequence length="107" mass="11839">MGTMEAEIPGGPVVVTPKPKKGFSSKAVDWLEKLIVKLMYDSSQPHHWLFGNFAPVDETPPCKDLPVIGHLPECLNGEFVRVGPNPKFAPVAGYHWFDGDGYLFFVP</sequence>
<organism evidence="6 7">
    <name type="scientific">Lactuca sativa</name>
    <name type="common">Garden lettuce</name>
    <dbReference type="NCBI Taxonomy" id="4236"/>
    <lineage>
        <taxon>Eukaryota</taxon>
        <taxon>Viridiplantae</taxon>
        <taxon>Streptophyta</taxon>
        <taxon>Embryophyta</taxon>
        <taxon>Tracheophyta</taxon>
        <taxon>Spermatophyta</taxon>
        <taxon>Magnoliopsida</taxon>
        <taxon>eudicotyledons</taxon>
        <taxon>Gunneridae</taxon>
        <taxon>Pentapetalae</taxon>
        <taxon>asterids</taxon>
        <taxon>campanulids</taxon>
        <taxon>Asterales</taxon>
        <taxon>Asteraceae</taxon>
        <taxon>Cichorioideae</taxon>
        <taxon>Cichorieae</taxon>
        <taxon>Lactucinae</taxon>
        <taxon>Lactuca</taxon>
    </lineage>
</organism>
<reference evidence="6 7" key="1">
    <citation type="journal article" date="2017" name="Nat. Commun.">
        <title>Genome assembly with in vitro proximity ligation data and whole-genome triplication in lettuce.</title>
        <authorList>
            <person name="Reyes-Chin-Wo S."/>
            <person name="Wang Z."/>
            <person name="Yang X."/>
            <person name="Kozik A."/>
            <person name="Arikit S."/>
            <person name="Song C."/>
            <person name="Xia L."/>
            <person name="Froenicke L."/>
            <person name="Lavelle D.O."/>
            <person name="Truco M.J."/>
            <person name="Xia R."/>
            <person name="Zhu S."/>
            <person name="Xu C."/>
            <person name="Xu H."/>
            <person name="Xu X."/>
            <person name="Cox K."/>
            <person name="Korf I."/>
            <person name="Meyers B.C."/>
            <person name="Michelmore R.W."/>
        </authorList>
    </citation>
    <scope>NUCLEOTIDE SEQUENCE [LARGE SCALE GENOMIC DNA]</scope>
    <source>
        <strain evidence="7">cv. Salinas</strain>
        <tissue evidence="6">Seedlings</tissue>
    </source>
</reference>
<evidence type="ECO:0000313" key="7">
    <source>
        <dbReference type="Proteomes" id="UP000235145"/>
    </source>
</evidence>
<dbReference type="GO" id="GO:0046872">
    <property type="term" value="F:metal ion binding"/>
    <property type="evidence" value="ECO:0007669"/>
    <property type="project" value="UniProtKB-KW"/>
</dbReference>
<evidence type="ECO:0000256" key="1">
    <source>
        <dbReference type="ARBA" id="ARBA00001954"/>
    </source>
</evidence>
<comment type="similarity">
    <text evidence="2">Belongs to the carotenoid oxygenase family.</text>
</comment>
<evidence type="ECO:0000256" key="5">
    <source>
        <dbReference type="ARBA" id="ARBA00023004"/>
    </source>
</evidence>
<dbReference type="GO" id="GO:0016702">
    <property type="term" value="F:oxidoreductase activity, acting on single donors with incorporation of molecular oxygen, incorporation of two atoms of oxygen"/>
    <property type="evidence" value="ECO:0007669"/>
    <property type="project" value="InterPro"/>
</dbReference>
<protein>
    <submittedName>
        <fullName evidence="6">Uncharacterized protein</fullName>
    </submittedName>
</protein>
<comment type="caution">
    <text evidence="6">The sequence shown here is derived from an EMBL/GenBank/DDBJ whole genome shotgun (WGS) entry which is preliminary data.</text>
</comment>
<evidence type="ECO:0000256" key="2">
    <source>
        <dbReference type="ARBA" id="ARBA00006787"/>
    </source>
</evidence>
<keyword evidence="7" id="KW-1185">Reference proteome</keyword>
<accession>A0A9R1VQH9</accession>
<evidence type="ECO:0000256" key="3">
    <source>
        <dbReference type="ARBA" id="ARBA00022723"/>
    </source>
</evidence>
<dbReference type="AlphaFoldDB" id="A0A9R1VQH9"/>
<keyword evidence="4" id="KW-0223">Dioxygenase</keyword>
<dbReference type="InterPro" id="IPR004294">
    <property type="entry name" value="Carotenoid_Oase"/>
</dbReference>
<evidence type="ECO:0000256" key="4">
    <source>
        <dbReference type="ARBA" id="ARBA00022964"/>
    </source>
</evidence>
<gene>
    <name evidence="6" type="ORF">LSAT_V11C400169380</name>
</gene>
<dbReference type="EMBL" id="NBSK02000004">
    <property type="protein sequence ID" value="KAJ0211822.1"/>
    <property type="molecule type" value="Genomic_DNA"/>
</dbReference>
<name>A0A9R1VQH9_LACSA</name>
<dbReference type="Proteomes" id="UP000235145">
    <property type="component" value="Unassembled WGS sequence"/>
</dbReference>
<evidence type="ECO:0000313" key="6">
    <source>
        <dbReference type="EMBL" id="KAJ0211822.1"/>
    </source>
</evidence>